<comment type="caution">
    <text evidence="1">The sequence shown here is derived from an EMBL/GenBank/DDBJ whole genome shotgun (WGS) entry which is preliminary data.</text>
</comment>
<dbReference type="AlphaFoldDB" id="X0YI76"/>
<protein>
    <recommendedName>
        <fullName evidence="2">Bulb-type lectin domain-containing protein</fullName>
    </recommendedName>
</protein>
<accession>X0YI76</accession>
<dbReference type="SUPFAM" id="SSF63829">
    <property type="entry name" value="Calcium-dependent phosphotriesterase"/>
    <property type="match status" value="1"/>
</dbReference>
<reference evidence="1" key="1">
    <citation type="journal article" date="2014" name="Front. Microbiol.">
        <title>High frequency of phylogenetically diverse reductive dehalogenase-homologous genes in deep subseafloor sedimentary metagenomes.</title>
        <authorList>
            <person name="Kawai M."/>
            <person name="Futagami T."/>
            <person name="Toyoda A."/>
            <person name="Takaki Y."/>
            <person name="Nishi S."/>
            <person name="Hori S."/>
            <person name="Arai W."/>
            <person name="Tsubouchi T."/>
            <person name="Morono Y."/>
            <person name="Uchiyama I."/>
            <person name="Ito T."/>
            <person name="Fujiyama A."/>
            <person name="Inagaki F."/>
            <person name="Takami H."/>
        </authorList>
    </citation>
    <scope>NUCLEOTIDE SEQUENCE</scope>
    <source>
        <strain evidence="1">Expedition CK06-06</strain>
    </source>
</reference>
<sequence>MVGRFSPDGVTRWLKPLQGQGALIGDSIMEAANGDILVAGHQVGVVSDLLIWRLSAAGKMLWQTQIGLADVNELCGHLAETETGSILVAGMSSGGTSLLDAFNRIVVWGLDADGNFLGESTVAEGDYYAEPRSIVATADGFIICGVLGLAGTMDGYYCKIRQSAP</sequence>
<organism evidence="1">
    <name type="scientific">marine sediment metagenome</name>
    <dbReference type="NCBI Taxonomy" id="412755"/>
    <lineage>
        <taxon>unclassified sequences</taxon>
        <taxon>metagenomes</taxon>
        <taxon>ecological metagenomes</taxon>
    </lineage>
</organism>
<gene>
    <name evidence="1" type="ORF">S01H4_16580</name>
</gene>
<evidence type="ECO:0008006" key="2">
    <source>
        <dbReference type="Google" id="ProtNLM"/>
    </source>
</evidence>
<name>X0YI76_9ZZZZ</name>
<evidence type="ECO:0000313" key="1">
    <source>
        <dbReference type="EMBL" id="GAG55615.1"/>
    </source>
</evidence>
<dbReference type="EMBL" id="BART01007276">
    <property type="protein sequence ID" value="GAG55615.1"/>
    <property type="molecule type" value="Genomic_DNA"/>
</dbReference>
<proteinExistence type="predicted"/>